<feature type="domain" description="Peptidase M50" evidence="13">
    <location>
        <begin position="56"/>
        <end position="128"/>
    </location>
</feature>
<evidence type="ECO:0000259" key="13">
    <source>
        <dbReference type="Pfam" id="PF02163"/>
    </source>
</evidence>
<sequence length="369" mass="38437">MSSQPRPTKGLSVGTLVGARIIVQPSTVLMLVVLAFLFASGSGDITGATFVLGLSLAVILFVSVFLHEAAHALTARAFGRRVDEIVLTLWGGHTSFDARELTPRVAGVTAVAGPAANLLLGLAILALSSAHVLDGLPGRILSWAGYSNLLLAAFNILPGIPMDGGRALESLVWAVTGRRHTGMLVAAWGGRVVAVGVVVWVVGQPLVNGGQPDLFSIMWAVLLFSILWPSASAALKHSQTVGRRAGLSATSLMSLAVPVRYDVTVAEAIAAAQSCGATEVVVLAADGAAAGRFGLDVALTVPEDRRATTGLQAVTMPLPRGAVVDARSDAEELVGELREWWGRTDAWVVVREGEPVGVLRLLDAMNALR</sequence>
<keyword evidence="15" id="KW-1185">Reference proteome</keyword>
<feature type="transmembrane region" description="Helical" evidence="12">
    <location>
        <begin position="140"/>
        <end position="160"/>
    </location>
</feature>
<evidence type="ECO:0000256" key="1">
    <source>
        <dbReference type="ARBA" id="ARBA00001947"/>
    </source>
</evidence>
<proteinExistence type="inferred from homology"/>
<feature type="transmembrane region" description="Helical" evidence="12">
    <location>
        <begin position="45"/>
        <end position="66"/>
    </location>
</feature>
<dbReference type="AlphaFoldDB" id="A0AA96F397"/>
<evidence type="ECO:0000313" key="14">
    <source>
        <dbReference type="EMBL" id="WNM23193.1"/>
    </source>
</evidence>
<evidence type="ECO:0000256" key="5">
    <source>
        <dbReference type="ARBA" id="ARBA00022692"/>
    </source>
</evidence>
<evidence type="ECO:0000256" key="9">
    <source>
        <dbReference type="ARBA" id="ARBA00022989"/>
    </source>
</evidence>
<dbReference type="RefSeq" id="WP_313495902.1">
    <property type="nucleotide sequence ID" value="NZ_CP134879.1"/>
</dbReference>
<feature type="transmembrane region" description="Helical" evidence="12">
    <location>
        <begin position="181"/>
        <end position="202"/>
    </location>
</feature>
<keyword evidence="4 14" id="KW-0645">Protease</keyword>
<protein>
    <submittedName>
        <fullName evidence="14">Site-2 protease family protein</fullName>
    </submittedName>
</protein>
<feature type="transmembrane region" description="Helical" evidence="12">
    <location>
        <begin position="21"/>
        <end position="39"/>
    </location>
</feature>
<dbReference type="GO" id="GO:0006508">
    <property type="term" value="P:proteolysis"/>
    <property type="evidence" value="ECO:0007669"/>
    <property type="project" value="UniProtKB-KW"/>
</dbReference>
<keyword evidence="7" id="KW-0378">Hydrolase</keyword>
<dbReference type="PANTHER" id="PTHR39188:SF3">
    <property type="entry name" value="STAGE IV SPORULATION PROTEIN FB"/>
    <property type="match status" value="1"/>
</dbReference>
<comment type="subcellular location">
    <subcellularLocation>
        <location evidence="2">Membrane</location>
        <topology evidence="2">Multi-pass membrane protein</topology>
    </subcellularLocation>
</comment>
<keyword evidence="11 12" id="KW-0472">Membrane</keyword>
<dbReference type="EMBL" id="CP134879">
    <property type="protein sequence ID" value="WNM23193.1"/>
    <property type="molecule type" value="Genomic_DNA"/>
</dbReference>
<dbReference type="GO" id="GO:0046872">
    <property type="term" value="F:metal ion binding"/>
    <property type="evidence" value="ECO:0007669"/>
    <property type="project" value="UniProtKB-KW"/>
</dbReference>
<evidence type="ECO:0000256" key="11">
    <source>
        <dbReference type="ARBA" id="ARBA00023136"/>
    </source>
</evidence>
<name>A0AA96F397_9MICO</name>
<evidence type="ECO:0000256" key="12">
    <source>
        <dbReference type="SAM" id="Phobius"/>
    </source>
</evidence>
<feature type="domain" description="Peptidase M50" evidence="13">
    <location>
        <begin position="139"/>
        <end position="179"/>
    </location>
</feature>
<evidence type="ECO:0000256" key="3">
    <source>
        <dbReference type="ARBA" id="ARBA00007931"/>
    </source>
</evidence>
<keyword evidence="5 12" id="KW-0812">Transmembrane</keyword>
<evidence type="ECO:0000256" key="6">
    <source>
        <dbReference type="ARBA" id="ARBA00022723"/>
    </source>
</evidence>
<dbReference type="InterPro" id="IPR008915">
    <property type="entry name" value="Peptidase_M50"/>
</dbReference>
<evidence type="ECO:0000313" key="15">
    <source>
        <dbReference type="Proteomes" id="UP001304125"/>
    </source>
</evidence>
<evidence type="ECO:0000256" key="4">
    <source>
        <dbReference type="ARBA" id="ARBA00022670"/>
    </source>
</evidence>
<dbReference type="Proteomes" id="UP001304125">
    <property type="component" value="Chromosome"/>
</dbReference>
<keyword evidence="8" id="KW-0862">Zinc</keyword>
<keyword evidence="9 12" id="KW-1133">Transmembrane helix</keyword>
<comment type="cofactor">
    <cofactor evidence="1">
        <name>Zn(2+)</name>
        <dbReference type="ChEBI" id="CHEBI:29105"/>
    </cofactor>
</comment>
<evidence type="ECO:0000256" key="10">
    <source>
        <dbReference type="ARBA" id="ARBA00023049"/>
    </source>
</evidence>
<dbReference type="PANTHER" id="PTHR39188">
    <property type="entry name" value="MEMBRANE-ASSOCIATED ZINC METALLOPROTEASE M50B"/>
    <property type="match status" value="1"/>
</dbReference>
<feature type="transmembrane region" description="Helical" evidence="12">
    <location>
        <begin position="214"/>
        <end position="235"/>
    </location>
</feature>
<feature type="transmembrane region" description="Helical" evidence="12">
    <location>
        <begin position="105"/>
        <end position="128"/>
    </location>
</feature>
<keyword evidence="10" id="KW-0482">Metalloprotease</keyword>
<dbReference type="GO" id="GO:0008237">
    <property type="term" value="F:metallopeptidase activity"/>
    <property type="evidence" value="ECO:0007669"/>
    <property type="project" value="UniProtKB-KW"/>
</dbReference>
<comment type="similarity">
    <text evidence="3">Belongs to the peptidase M50B family.</text>
</comment>
<reference evidence="14 15" key="1">
    <citation type="submission" date="2023-09" db="EMBL/GenBank/DDBJ databases">
        <title>Demequina sp. a novel bacteria isolated from Capsicum annuum.</title>
        <authorList>
            <person name="Humaira Z."/>
            <person name="Lee J."/>
            <person name="Cho D."/>
        </authorList>
    </citation>
    <scope>NUCLEOTIDE SEQUENCE [LARGE SCALE GENOMIC DNA]</scope>
    <source>
        <strain evidence="14 15">OYTSA14</strain>
    </source>
</reference>
<evidence type="ECO:0000256" key="7">
    <source>
        <dbReference type="ARBA" id="ARBA00022801"/>
    </source>
</evidence>
<keyword evidence="6" id="KW-0479">Metal-binding</keyword>
<accession>A0AA96F397</accession>
<dbReference type="Pfam" id="PF02163">
    <property type="entry name" value="Peptidase_M50"/>
    <property type="match status" value="2"/>
</dbReference>
<evidence type="ECO:0000256" key="2">
    <source>
        <dbReference type="ARBA" id="ARBA00004141"/>
    </source>
</evidence>
<evidence type="ECO:0000256" key="8">
    <source>
        <dbReference type="ARBA" id="ARBA00022833"/>
    </source>
</evidence>
<dbReference type="GO" id="GO:0016020">
    <property type="term" value="C:membrane"/>
    <property type="evidence" value="ECO:0007669"/>
    <property type="project" value="UniProtKB-SubCell"/>
</dbReference>
<gene>
    <name evidence="14" type="ORF">RN606_07395</name>
</gene>
<organism evidence="14 15">
    <name type="scientific">Demequina capsici</name>
    <dbReference type="NCBI Taxonomy" id="3075620"/>
    <lineage>
        <taxon>Bacteria</taxon>
        <taxon>Bacillati</taxon>
        <taxon>Actinomycetota</taxon>
        <taxon>Actinomycetes</taxon>
        <taxon>Micrococcales</taxon>
        <taxon>Demequinaceae</taxon>
        <taxon>Demequina</taxon>
    </lineage>
</organism>